<dbReference type="AlphaFoldDB" id="A0A1M6HF98"/>
<dbReference type="Gene3D" id="3.40.50.2300">
    <property type="match status" value="1"/>
</dbReference>
<dbReference type="GO" id="GO:0000160">
    <property type="term" value="P:phosphorelay signal transduction system"/>
    <property type="evidence" value="ECO:0007669"/>
    <property type="project" value="InterPro"/>
</dbReference>
<evidence type="ECO:0000313" key="4">
    <source>
        <dbReference type="Proteomes" id="UP000184488"/>
    </source>
</evidence>
<name>A0A1M6HF98_9FLAO</name>
<dbReference type="SUPFAM" id="SSF52172">
    <property type="entry name" value="CheY-like"/>
    <property type="match status" value="1"/>
</dbReference>
<protein>
    <submittedName>
        <fullName evidence="3">Response regulator receiver domain-containing protein</fullName>
    </submittedName>
</protein>
<dbReference type="InterPro" id="IPR001789">
    <property type="entry name" value="Sig_transdc_resp-reg_receiver"/>
</dbReference>
<keyword evidence="1" id="KW-0597">Phosphoprotein</keyword>
<sequence>MKILIFENEFFKVENAFNYVNERYFNGNLEFTILPKSQDLVNLSDMSKYDYIFLDISLAKKSDLDGFGILKKIEEENISIKKLTILTGNGDIKNKLRELGLKDYPVLLKPVVFSQLYDNLKSLS</sequence>
<proteinExistence type="predicted"/>
<evidence type="ECO:0000259" key="2">
    <source>
        <dbReference type="PROSITE" id="PS50110"/>
    </source>
</evidence>
<keyword evidence="4" id="KW-1185">Reference proteome</keyword>
<reference evidence="4" key="1">
    <citation type="submission" date="2016-11" db="EMBL/GenBank/DDBJ databases">
        <authorList>
            <person name="Varghese N."/>
            <person name="Submissions S."/>
        </authorList>
    </citation>
    <scope>NUCLEOTIDE SEQUENCE [LARGE SCALE GENOMIC DNA]</scope>
    <source>
        <strain evidence="4">DSM 18829</strain>
    </source>
</reference>
<accession>A0A1M6HF98</accession>
<dbReference type="Proteomes" id="UP000184488">
    <property type="component" value="Unassembled WGS sequence"/>
</dbReference>
<evidence type="ECO:0000313" key="3">
    <source>
        <dbReference type="EMBL" id="SHJ20867.1"/>
    </source>
</evidence>
<feature type="modified residue" description="4-aspartylphosphate" evidence="1">
    <location>
        <position position="55"/>
    </location>
</feature>
<dbReference type="EMBL" id="FQZI01000009">
    <property type="protein sequence ID" value="SHJ20867.1"/>
    <property type="molecule type" value="Genomic_DNA"/>
</dbReference>
<dbReference type="RefSeq" id="WP_073312288.1">
    <property type="nucleotide sequence ID" value="NZ_FQZI01000009.1"/>
</dbReference>
<dbReference type="PROSITE" id="PS50110">
    <property type="entry name" value="RESPONSE_REGULATORY"/>
    <property type="match status" value="1"/>
</dbReference>
<evidence type="ECO:0000256" key="1">
    <source>
        <dbReference type="PROSITE-ProRule" id="PRU00169"/>
    </source>
</evidence>
<dbReference type="STRING" id="415425.SAMN05444363_3001"/>
<dbReference type="InterPro" id="IPR011006">
    <property type="entry name" value="CheY-like_superfamily"/>
</dbReference>
<dbReference type="OrthoDB" id="7631574at2"/>
<gene>
    <name evidence="3" type="ORF">SAMN05444363_3001</name>
</gene>
<feature type="domain" description="Response regulatory" evidence="2">
    <location>
        <begin position="2"/>
        <end position="124"/>
    </location>
</feature>
<organism evidence="3 4">
    <name type="scientific">Flavobacterium terrae</name>
    <dbReference type="NCBI Taxonomy" id="415425"/>
    <lineage>
        <taxon>Bacteria</taxon>
        <taxon>Pseudomonadati</taxon>
        <taxon>Bacteroidota</taxon>
        <taxon>Flavobacteriia</taxon>
        <taxon>Flavobacteriales</taxon>
        <taxon>Flavobacteriaceae</taxon>
        <taxon>Flavobacterium</taxon>
    </lineage>
</organism>